<dbReference type="Pfam" id="PF07109">
    <property type="entry name" value="Mg-por_mtran_C"/>
    <property type="match status" value="1"/>
</dbReference>
<keyword evidence="3" id="KW-0949">S-adenosyl-L-methionine</keyword>
<name>A0A7C9GYQ7_9SPHN</name>
<evidence type="ECO:0000256" key="2">
    <source>
        <dbReference type="ARBA" id="ARBA00022679"/>
    </source>
</evidence>
<comment type="caution">
    <text evidence="6">The sequence shown here is derived from an EMBL/GenBank/DDBJ whole genome shotgun (WGS) entry which is preliminary data.</text>
</comment>
<evidence type="ECO:0000256" key="1">
    <source>
        <dbReference type="ARBA" id="ARBA00022603"/>
    </source>
</evidence>
<accession>A0A7C9GYQ7</accession>
<proteinExistence type="predicted"/>
<dbReference type="Proteomes" id="UP000481327">
    <property type="component" value="Unassembled WGS sequence"/>
</dbReference>
<dbReference type="AlphaFoldDB" id="A0A7C9GYQ7"/>
<sequence length="230" mass="24914">MHPPGWQATRARLTDYFDRTAYDAWAAMTSDAPVSKIRATVRAGRTEMRNTLLSWLPADLSGRRLLDAGCGTGMLAIEAARRGATVVGVDVSPQLVATGMERLPEDVRDRITLVAGDMLDPALGDFDHIVSMDVLIHYEADEIAAATAKLAGRARHSLIFTFAPGTPLLRTARAVGRLFPKSDRSPTIIPVGHGHLKANLARAVPHARLGRDTRVSRGFYTSHAQEVLTA</sequence>
<dbReference type="PANTHER" id="PTHR43464">
    <property type="entry name" value="METHYLTRANSFERASE"/>
    <property type="match status" value="1"/>
</dbReference>
<keyword evidence="7" id="KW-1185">Reference proteome</keyword>
<dbReference type="EMBL" id="WIOL01000005">
    <property type="protein sequence ID" value="MQT18134.1"/>
    <property type="molecule type" value="Genomic_DNA"/>
</dbReference>
<evidence type="ECO:0000256" key="4">
    <source>
        <dbReference type="NCBIfam" id="TIGR02021"/>
    </source>
</evidence>
<dbReference type="PROSITE" id="PS51556">
    <property type="entry name" value="SAM_MT_MG_PIX"/>
    <property type="match status" value="1"/>
</dbReference>
<dbReference type="CDD" id="cd02440">
    <property type="entry name" value="AdoMet_MTases"/>
    <property type="match status" value="1"/>
</dbReference>
<dbReference type="GO" id="GO:0046406">
    <property type="term" value="F:magnesium protoporphyrin IX methyltransferase activity"/>
    <property type="evidence" value="ECO:0007669"/>
    <property type="project" value="UniProtKB-UniRule"/>
</dbReference>
<dbReference type="SUPFAM" id="SSF53335">
    <property type="entry name" value="S-adenosyl-L-methionine-dependent methyltransferases"/>
    <property type="match status" value="1"/>
</dbReference>
<evidence type="ECO:0000313" key="6">
    <source>
        <dbReference type="EMBL" id="MQT18134.1"/>
    </source>
</evidence>
<dbReference type="EC" id="2.1.1.11" evidence="4"/>
<protein>
    <recommendedName>
        <fullName evidence="4">Magnesium protoporphyrin IX methyltransferase</fullName>
        <ecNumber evidence="4">2.1.1.11</ecNumber>
    </recommendedName>
</protein>
<organism evidence="6 7">
    <name type="scientific">Sandarakinorhabdus fusca</name>
    <dbReference type="NCBI Taxonomy" id="1439888"/>
    <lineage>
        <taxon>Bacteria</taxon>
        <taxon>Pseudomonadati</taxon>
        <taxon>Pseudomonadota</taxon>
        <taxon>Alphaproteobacteria</taxon>
        <taxon>Sphingomonadales</taxon>
        <taxon>Sphingosinicellaceae</taxon>
        <taxon>Sandarakinorhabdus</taxon>
    </lineage>
</organism>
<dbReference type="NCBIfam" id="TIGR02021">
    <property type="entry name" value="BchM-ChlM"/>
    <property type="match status" value="1"/>
</dbReference>
<dbReference type="Gene3D" id="3.40.50.150">
    <property type="entry name" value="Vaccinia Virus protein VP39"/>
    <property type="match status" value="1"/>
</dbReference>
<keyword evidence="2 6" id="KW-0808">Transferase</keyword>
<gene>
    <name evidence="6" type="ORF">F3168_12800</name>
</gene>
<dbReference type="PANTHER" id="PTHR43464:SF19">
    <property type="entry name" value="UBIQUINONE BIOSYNTHESIS O-METHYLTRANSFERASE, MITOCHONDRIAL"/>
    <property type="match status" value="1"/>
</dbReference>
<evidence type="ECO:0000259" key="5">
    <source>
        <dbReference type="Pfam" id="PF07109"/>
    </source>
</evidence>
<feature type="domain" description="Magnesium-protoporphyrin IX methyltransferase C-terminal" evidence="5">
    <location>
        <begin position="131"/>
        <end position="227"/>
    </location>
</feature>
<keyword evidence="1 6" id="KW-0489">Methyltransferase</keyword>
<dbReference type="GO" id="GO:0032259">
    <property type="term" value="P:methylation"/>
    <property type="evidence" value="ECO:0007669"/>
    <property type="project" value="UniProtKB-KW"/>
</dbReference>
<evidence type="ECO:0000256" key="3">
    <source>
        <dbReference type="ARBA" id="ARBA00022691"/>
    </source>
</evidence>
<dbReference type="GO" id="GO:0015995">
    <property type="term" value="P:chlorophyll biosynthetic process"/>
    <property type="evidence" value="ECO:0007669"/>
    <property type="project" value="UniProtKB-UniRule"/>
</dbReference>
<dbReference type="OrthoDB" id="9765084at2"/>
<dbReference type="InterPro" id="IPR010940">
    <property type="entry name" value="Mg_prot_MeTrfase_C"/>
</dbReference>
<dbReference type="InterPro" id="IPR010251">
    <property type="entry name" value="Mg_prot_MeTrfase"/>
</dbReference>
<reference evidence="6 7" key="1">
    <citation type="submission" date="2019-09" db="EMBL/GenBank/DDBJ databases">
        <title>Polymorphobacter sp. isolated from a lake in China.</title>
        <authorList>
            <person name="Liu Z."/>
        </authorList>
    </citation>
    <scope>NUCLEOTIDE SEQUENCE [LARGE SCALE GENOMIC DNA]</scope>
    <source>
        <strain evidence="6 7">D40P</strain>
    </source>
</reference>
<dbReference type="Pfam" id="PF03602">
    <property type="entry name" value="Cons_hypoth95"/>
    <property type="match status" value="1"/>
</dbReference>
<dbReference type="InterPro" id="IPR029063">
    <property type="entry name" value="SAM-dependent_MTases_sf"/>
</dbReference>
<evidence type="ECO:0000313" key="7">
    <source>
        <dbReference type="Proteomes" id="UP000481327"/>
    </source>
</evidence>